<name>A0ACC2I5R4_9PLEO</name>
<dbReference type="EMBL" id="JAPHNI010000518">
    <property type="protein sequence ID" value="KAJ8110253.1"/>
    <property type="molecule type" value="Genomic_DNA"/>
</dbReference>
<organism evidence="1 2">
    <name type="scientific">Boeremia exigua</name>
    <dbReference type="NCBI Taxonomy" id="749465"/>
    <lineage>
        <taxon>Eukaryota</taxon>
        <taxon>Fungi</taxon>
        <taxon>Dikarya</taxon>
        <taxon>Ascomycota</taxon>
        <taxon>Pezizomycotina</taxon>
        <taxon>Dothideomycetes</taxon>
        <taxon>Pleosporomycetidae</taxon>
        <taxon>Pleosporales</taxon>
        <taxon>Pleosporineae</taxon>
        <taxon>Didymellaceae</taxon>
        <taxon>Boeremia</taxon>
    </lineage>
</organism>
<protein>
    <submittedName>
        <fullName evidence="1">Uncharacterized protein</fullName>
    </submittedName>
</protein>
<dbReference type="Proteomes" id="UP001153331">
    <property type="component" value="Unassembled WGS sequence"/>
</dbReference>
<reference evidence="1" key="1">
    <citation type="submission" date="2022-11" db="EMBL/GenBank/DDBJ databases">
        <title>Genome Sequence of Boeremia exigua.</title>
        <authorList>
            <person name="Buettner E."/>
        </authorList>
    </citation>
    <scope>NUCLEOTIDE SEQUENCE</scope>
    <source>
        <strain evidence="1">CU02</strain>
    </source>
</reference>
<keyword evidence="2" id="KW-1185">Reference proteome</keyword>
<proteinExistence type="predicted"/>
<evidence type="ECO:0000313" key="1">
    <source>
        <dbReference type="EMBL" id="KAJ8110253.1"/>
    </source>
</evidence>
<comment type="caution">
    <text evidence="1">The sequence shown here is derived from an EMBL/GenBank/DDBJ whole genome shotgun (WGS) entry which is preliminary data.</text>
</comment>
<sequence>MPYVRGSNQAAKATELCWDSWAAPTPEAASWQPDPDSIPVAADLPNSRLNRAPHTERQKQALKRQKLLGRPVGKCSENSGDLSPGNPTENTVRLAYPNNSPAPSSHDLGPTRVAAPPLADTRSTPLDAPKLLGLARMRQGVSPESTCKPSPVSNLTGSISTSIDDLSSRRPLDGPYTSAATIFTQVPGSLVQKSVPDWARPLAHMLREPPHKLSPSSCSILLQDQPAALPMKSTPPHLRKHKKSVITAVIQPESAVETAKEIYKELPVRQDMSIPLQCAVEAEVELNQNIKPTDTLFRGLTSENSPTLSQEHRRYLRTRLIAIMEDEMDMQRRTTRQEFSAMADEDFETHFDKTVSMHKLTWDLK</sequence>
<gene>
    <name evidence="1" type="ORF">OPT61_g6854</name>
</gene>
<accession>A0ACC2I5R4</accession>
<evidence type="ECO:0000313" key="2">
    <source>
        <dbReference type="Proteomes" id="UP001153331"/>
    </source>
</evidence>